<dbReference type="AlphaFoldDB" id="A0A0Q9ZKV9"/>
<evidence type="ECO:0000259" key="2">
    <source>
        <dbReference type="Pfam" id="PF07929"/>
    </source>
</evidence>
<feature type="compositionally biased region" description="Acidic residues" evidence="1">
    <location>
        <begin position="158"/>
        <end position="169"/>
    </location>
</feature>
<proteinExistence type="predicted"/>
<dbReference type="STRING" id="270918.APR42_00345"/>
<feature type="domain" description="Plasmid pRiA4b Orf3-like" evidence="2">
    <location>
        <begin position="2"/>
        <end position="130"/>
    </location>
</feature>
<name>A0A0Q9ZKV9_9FLAO</name>
<dbReference type="InterPro" id="IPR012912">
    <property type="entry name" value="Plasmid_pRiA4b_Orf3-like"/>
</dbReference>
<feature type="region of interest" description="Disordered" evidence="1">
    <location>
        <begin position="131"/>
        <end position="169"/>
    </location>
</feature>
<evidence type="ECO:0000313" key="4">
    <source>
        <dbReference type="Proteomes" id="UP000051643"/>
    </source>
</evidence>
<accession>A0A0Q9ZKV9</accession>
<dbReference type="InterPro" id="IPR024047">
    <property type="entry name" value="MM3350-like_sf"/>
</dbReference>
<comment type="caution">
    <text evidence="3">The sequence shown here is derived from an EMBL/GenBank/DDBJ whole genome shotgun (WGS) entry which is preliminary data.</text>
</comment>
<reference evidence="3" key="1">
    <citation type="submission" date="2015-10" db="EMBL/GenBank/DDBJ databases">
        <title>Draft genome sequence of Salegentibacter mishustinae KCTC 12263.</title>
        <authorList>
            <person name="Lin W."/>
            <person name="Zheng Q."/>
        </authorList>
    </citation>
    <scope>NUCLEOTIDE SEQUENCE [LARGE SCALE GENOMIC DNA]</scope>
    <source>
        <strain evidence="3">KCTC 12263</strain>
    </source>
</reference>
<dbReference type="SUPFAM" id="SSF159941">
    <property type="entry name" value="MM3350-like"/>
    <property type="match status" value="1"/>
</dbReference>
<gene>
    <name evidence="3" type="ORF">APR42_00345</name>
</gene>
<protein>
    <recommendedName>
        <fullName evidence="2">Plasmid pRiA4b Orf3-like domain-containing protein</fullName>
    </recommendedName>
</protein>
<dbReference type="Gene3D" id="3.10.290.30">
    <property type="entry name" value="MM3350-like"/>
    <property type="match status" value="1"/>
</dbReference>
<dbReference type="Proteomes" id="UP000051643">
    <property type="component" value="Unassembled WGS sequence"/>
</dbReference>
<organism evidence="3 4">
    <name type="scientific">Salegentibacter mishustinae</name>
    <dbReference type="NCBI Taxonomy" id="270918"/>
    <lineage>
        <taxon>Bacteria</taxon>
        <taxon>Pseudomonadati</taxon>
        <taxon>Bacteroidota</taxon>
        <taxon>Flavobacteriia</taxon>
        <taxon>Flavobacteriales</taxon>
        <taxon>Flavobacteriaceae</taxon>
        <taxon>Salegentibacter</taxon>
    </lineage>
</organism>
<evidence type="ECO:0000256" key="1">
    <source>
        <dbReference type="SAM" id="MobiDB-lite"/>
    </source>
</evidence>
<keyword evidence="4" id="KW-1185">Reference proteome</keyword>
<evidence type="ECO:0000313" key="3">
    <source>
        <dbReference type="EMBL" id="KRG30346.1"/>
    </source>
</evidence>
<dbReference type="OrthoDB" id="666725at2"/>
<dbReference type="EMBL" id="LKTP01000001">
    <property type="protein sequence ID" value="KRG30346.1"/>
    <property type="molecule type" value="Genomic_DNA"/>
</dbReference>
<dbReference type="RefSeq" id="WP_057480177.1">
    <property type="nucleotide sequence ID" value="NZ_BMWR01000002.1"/>
</dbReference>
<dbReference type="Pfam" id="PF07929">
    <property type="entry name" value="PRiA4_ORF3"/>
    <property type="match status" value="1"/>
</dbReference>
<sequence>MVYRFRVILDAEEDVFRDIEILQENTLEDLHNTILQSFGFDGTEMASFYLSDEKWEQGEEFSQFDMGGEVRLMNETSLESILDEDNRNIIYVYDFLKMWTFLIELAQVGEIEDGRDYPNLMFVHGQIPDEAPDKDFVGEDDGDAGSGDIFDQGFNTNDYDDLSFDENWN</sequence>